<proteinExistence type="predicted"/>
<dbReference type="PANTHER" id="PTHR42852:SF17">
    <property type="entry name" value="THIOREDOXIN-LIKE PROTEIN HI_1115"/>
    <property type="match status" value="1"/>
</dbReference>
<evidence type="ECO:0000313" key="2">
    <source>
        <dbReference type="EMBL" id="MFD0834305.1"/>
    </source>
</evidence>
<dbReference type="InterPro" id="IPR036249">
    <property type="entry name" value="Thioredoxin-like_sf"/>
</dbReference>
<dbReference type="RefSeq" id="WP_379938517.1">
    <property type="nucleotide sequence ID" value="NZ_JBHTIB010000002.1"/>
</dbReference>
<dbReference type="InterPro" id="IPR013766">
    <property type="entry name" value="Thioredoxin_domain"/>
</dbReference>
<dbReference type="SUPFAM" id="SSF52833">
    <property type="entry name" value="Thioredoxin-like"/>
    <property type="match status" value="1"/>
</dbReference>
<dbReference type="Gene3D" id="3.40.30.10">
    <property type="entry name" value="Glutaredoxin"/>
    <property type="match status" value="1"/>
</dbReference>
<protein>
    <submittedName>
        <fullName evidence="2">Peroxiredoxin family protein</fullName>
        <ecNumber evidence="2">1.11.1.24</ecNumber>
    </submittedName>
</protein>
<organism evidence="2 3">
    <name type="scientific">Mariniflexile aquimaris</name>
    <dbReference type="NCBI Taxonomy" id="881009"/>
    <lineage>
        <taxon>Bacteria</taxon>
        <taxon>Pseudomonadati</taxon>
        <taxon>Bacteroidota</taxon>
        <taxon>Flavobacteriia</taxon>
        <taxon>Flavobacteriales</taxon>
        <taxon>Flavobacteriaceae</taxon>
        <taxon>Mariniflexile</taxon>
    </lineage>
</organism>
<dbReference type="EC" id="1.11.1.24" evidence="2"/>
<dbReference type="PANTHER" id="PTHR42852">
    <property type="entry name" value="THIOL:DISULFIDE INTERCHANGE PROTEIN DSBE"/>
    <property type="match status" value="1"/>
</dbReference>
<dbReference type="PROSITE" id="PS51352">
    <property type="entry name" value="THIOREDOXIN_2"/>
    <property type="match status" value="1"/>
</dbReference>
<keyword evidence="2" id="KW-0560">Oxidoreductase</keyword>
<dbReference type="Proteomes" id="UP001597011">
    <property type="component" value="Unassembled WGS sequence"/>
</dbReference>
<dbReference type="EMBL" id="JBHTIB010000002">
    <property type="protein sequence ID" value="MFD0834305.1"/>
    <property type="molecule type" value="Genomic_DNA"/>
</dbReference>
<dbReference type="Pfam" id="PF00578">
    <property type="entry name" value="AhpC-TSA"/>
    <property type="match status" value="1"/>
</dbReference>
<name>A0ABW3BNN6_9FLAO</name>
<keyword evidence="3" id="KW-1185">Reference proteome</keyword>
<reference evidence="3" key="1">
    <citation type="journal article" date="2019" name="Int. J. Syst. Evol. Microbiol.">
        <title>The Global Catalogue of Microorganisms (GCM) 10K type strain sequencing project: providing services to taxonomists for standard genome sequencing and annotation.</title>
        <authorList>
            <consortium name="The Broad Institute Genomics Platform"/>
            <consortium name="The Broad Institute Genome Sequencing Center for Infectious Disease"/>
            <person name="Wu L."/>
            <person name="Ma J."/>
        </authorList>
    </citation>
    <scope>NUCLEOTIDE SEQUENCE [LARGE SCALE GENOMIC DNA]</scope>
    <source>
        <strain evidence="3">CCUG 60529</strain>
    </source>
</reference>
<keyword evidence="2" id="KW-0575">Peroxidase</keyword>
<comment type="caution">
    <text evidence="2">The sequence shown here is derived from an EMBL/GenBank/DDBJ whole genome shotgun (WGS) entry which is preliminary data.</text>
</comment>
<accession>A0ABW3BNN6</accession>
<sequence length="162" mass="18944">MSIYKDRAQLFKAPEFQVNDWLDKYGNKTEPLKLSDFKDKFKVVFCFQSWCRGCHSKGLPDLKRMVEALNENENVVFLAIQTVFEGHHTNTYERMAETQRLYNIQIPFGHDAGNDGTSISNIMKNYKTGGTPWFIFIDKNDFVVFSDFHLYPKHAIDFLKTI</sequence>
<gene>
    <name evidence="2" type="ORF">ACFQ0I_00900</name>
</gene>
<dbReference type="GO" id="GO:0140824">
    <property type="term" value="F:thioredoxin-dependent peroxiredoxin activity"/>
    <property type="evidence" value="ECO:0007669"/>
    <property type="project" value="UniProtKB-EC"/>
</dbReference>
<evidence type="ECO:0000313" key="3">
    <source>
        <dbReference type="Proteomes" id="UP001597011"/>
    </source>
</evidence>
<dbReference type="InterPro" id="IPR000866">
    <property type="entry name" value="AhpC/TSA"/>
</dbReference>
<dbReference type="InterPro" id="IPR050553">
    <property type="entry name" value="Thioredoxin_ResA/DsbE_sf"/>
</dbReference>
<feature type="domain" description="Thioredoxin" evidence="1">
    <location>
        <begin position="7"/>
        <end position="161"/>
    </location>
</feature>
<evidence type="ECO:0000259" key="1">
    <source>
        <dbReference type="PROSITE" id="PS51352"/>
    </source>
</evidence>